<reference evidence="1" key="2">
    <citation type="journal article" date="2015" name="Fish Shellfish Immunol.">
        <title>Early steps in the European eel (Anguilla anguilla)-Vibrio vulnificus interaction in the gills: Role of the RtxA13 toxin.</title>
        <authorList>
            <person name="Callol A."/>
            <person name="Pajuelo D."/>
            <person name="Ebbesson L."/>
            <person name="Teles M."/>
            <person name="MacKenzie S."/>
            <person name="Amaro C."/>
        </authorList>
    </citation>
    <scope>NUCLEOTIDE SEQUENCE</scope>
</reference>
<sequence length="82" mass="9077">MNISKLSKHRFFFPMLTLVSRSCDRITSRGVIPFWSSACGGTPLPSNRIIASTCRSSHARCRGVLPSSKLNLPPKFARRLGT</sequence>
<dbReference type="AlphaFoldDB" id="A0A0E9QTT4"/>
<proteinExistence type="predicted"/>
<dbReference type="EMBL" id="GBXM01104399">
    <property type="protein sequence ID" value="JAH04178.1"/>
    <property type="molecule type" value="Transcribed_RNA"/>
</dbReference>
<accession>A0A0E9QTT4</accession>
<dbReference type="EMBL" id="GBXM01088353">
    <property type="protein sequence ID" value="JAH20224.1"/>
    <property type="molecule type" value="Transcribed_RNA"/>
</dbReference>
<name>A0A0E9QTT4_ANGAN</name>
<organism evidence="1">
    <name type="scientific">Anguilla anguilla</name>
    <name type="common">European freshwater eel</name>
    <name type="synonym">Muraena anguilla</name>
    <dbReference type="NCBI Taxonomy" id="7936"/>
    <lineage>
        <taxon>Eukaryota</taxon>
        <taxon>Metazoa</taxon>
        <taxon>Chordata</taxon>
        <taxon>Craniata</taxon>
        <taxon>Vertebrata</taxon>
        <taxon>Euteleostomi</taxon>
        <taxon>Actinopterygii</taxon>
        <taxon>Neopterygii</taxon>
        <taxon>Teleostei</taxon>
        <taxon>Anguilliformes</taxon>
        <taxon>Anguillidae</taxon>
        <taxon>Anguilla</taxon>
    </lineage>
</organism>
<evidence type="ECO:0000313" key="1">
    <source>
        <dbReference type="EMBL" id="JAH20224.1"/>
    </source>
</evidence>
<protein>
    <submittedName>
        <fullName evidence="1">Uncharacterized protein</fullName>
    </submittedName>
</protein>
<reference evidence="1" key="1">
    <citation type="submission" date="2014-11" db="EMBL/GenBank/DDBJ databases">
        <authorList>
            <person name="Amaro Gonzalez C."/>
        </authorList>
    </citation>
    <scope>NUCLEOTIDE SEQUENCE</scope>
</reference>